<dbReference type="PANTHER" id="PTHR30572:SF18">
    <property type="entry name" value="ABC-TYPE MACROLIDE FAMILY EXPORT SYSTEM PERMEASE COMPONENT 2"/>
    <property type="match status" value="1"/>
</dbReference>
<evidence type="ECO:0000259" key="8">
    <source>
        <dbReference type="Pfam" id="PF12704"/>
    </source>
</evidence>
<accession>A0A7Y8Y140</accession>
<feature type="transmembrane region" description="Helical" evidence="6">
    <location>
        <begin position="381"/>
        <end position="404"/>
    </location>
</feature>
<feature type="domain" description="MacB-like periplasmic core" evidence="8">
    <location>
        <begin position="20"/>
        <end position="233"/>
    </location>
</feature>
<gene>
    <name evidence="9" type="ORF">HZF10_06935</name>
</gene>
<feature type="domain" description="MacB-like periplasmic core" evidence="8">
    <location>
        <begin position="436"/>
        <end position="651"/>
    </location>
</feature>
<evidence type="ECO:0000256" key="3">
    <source>
        <dbReference type="ARBA" id="ARBA00022692"/>
    </source>
</evidence>
<dbReference type="InterPro" id="IPR050250">
    <property type="entry name" value="Macrolide_Exporter_MacB"/>
</dbReference>
<name>A0A7Y8Y140_9FLAO</name>
<feature type="transmembrane region" description="Helical" evidence="6">
    <location>
        <begin position="689"/>
        <end position="710"/>
    </location>
</feature>
<keyword evidence="10" id="KW-1185">Reference proteome</keyword>
<dbReference type="AlphaFoldDB" id="A0A7Y8Y140"/>
<feature type="domain" description="ABC3 transporter permease C-terminal" evidence="7">
    <location>
        <begin position="691"/>
        <end position="800"/>
    </location>
</feature>
<feature type="transmembrane region" description="Helical" evidence="6">
    <location>
        <begin position="738"/>
        <end position="755"/>
    </location>
</feature>
<keyword evidence="5 6" id="KW-0472">Membrane</keyword>
<feature type="transmembrane region" description="Helical" evidence="6">
    <location>
        <begin position="21"/>
        <end position="41"/>
    </location>
</feature>
<evidence type="ECO:0000256" key="4">
    <source>
        <dbReference type="ARBA" id="ARBA00022989"/>
    </source>
</evidence>
<reference evidence="9 10" key="1">
    <citation type="submission" date="2020-07" db="EMBL/GenBank/DDBJ databases">
        <authorList>
            <person name="Sun Q."/>
        </authorList>
    </citation>
    <scope>NUCLEOTIDE SEQUENCE [LARGE SCALE GENOMIC DNA]</scope>
    <source>
        <strain evidence="9 10">MAH-1</strain>
    </source>
</reference>
<comment type="caution">
    <text evidence="9">The sequence shown here is derived from an EMBL/GenBank/DDBJ whole genome shotgun (WGS) entry which is preliminary data.</text>
</comment>
<evidence type="ECO:0000313" key="10">
    <source>
        <dbReference type="Proteomes" id="UP000535020"/>
    </source>
</evidence>
<comment type="subcellular location">
    <subcellularLocation>
        <location evidence="1">Cell membrane</location>
        <topology evidence="1">Multi-pass membrane protein</topology>
    </subcellularLocation>
</comment>
<dbReference type="Proteomes" id="UP000535020">
    <property type="component" value="Unassembled WGS sequence"/>
</dbReference>
<dbReference type="PANTHER" id="PTHR30572">
    <property type="entry name" value="MEMBRANE COMPONENT OF TRANSPORTER-RELATED"/>
    <property type="match status" value="1"/>
</dbReference>
<sequence length="809" mass="92832">MIKNWIKVFIYHLRQNKLFSILNTLGLAIGISGIIFAVLYWNEEHSYDAWNPEKDHVFQLINTVSSDMSWPYSNEPAGRYLKAVSPELESYCYTETGYHKDVVRFQDKKILIEKVFEAQQLFFNYFPFQFLEGSADSALKDENSMAIEENTAKKLFGNEKALGKQVFMSKKAYVVRGVYRLPGKSSMAPDLITRKIEQYLRDNKDQWGNFNFNLLLKLKNPDDKEKVEKQLEQVYLVNRTAKYAKEEGIPLDEFIKKNGTTKVLLEPLSMARLHSTVEGYPEGKGNYKFLLIMSGLSVLILLLSIVNYVNLATASAIKRAKEVGVRRIIGASKSNIVWQFLTETVITTVFSILLALAIVELALPFYNDFLGKQLQMNGSEFFLKIVGIFIVVVIVAGIFPAVYVSNFETLKVLKGNFGRSKSGVWLRNGMLVLQFAIATFFVIGSHIVYQQVHYMSTKDLGFKGEQVVDIIYRNDYDWKQPDYQKKLRNRYSMLKQEILKVPGVQSLTGGAFSFGNDANSSSGFTYNDHQVQAKNMAADFEFLDMMQIKMLEGRKLSAEYSSDTISSVLVNQTALRQMQEKQPLGKKFKWNGKEFTIVGVVNDFHIAGPQQEIPPMIFFHYKTVDWMLNNTNHIFVKIDPEKMEPALASIEKFWVKNIDNEYPFTYDFVDKNFARTYKSFVNQRNLFELLNAVVILIALFGLFALASFSIERRMKEIAIRKTLGAETSSLLKELSKQYLAFCIIGFAIAFFPTRMFLSKWLEDFAYQIEITTMPFILGFLILCTLTLVVVVAKAYKATRVDVLKYLKYE</sequence>
<keyword evidence="4 6" id="KW-1133">Transmembrane helix</keyword>
<protein>
    <submittedName>
        <fullName evidence="9">ABC transporter permease</fullName>
    </submittedName>
</protein>
<dbReference type="Pfam" id="PF02687">
    <property type="entry name" value="FtsX"/>
    <property type="match status" value="2"/>
</dbReference>
<dbReference type="InterPro" id="IPR025857">
    <property type="entry name" value="MacB_PCD"/>
</dbReference>
<dbReference type="RefSeq" id="WP_176005472.1">
    <property type="nucleotide sequence ID" value="NZ_JABWMI010000008.1"/>
</dbReference>
<evidence type="ECO:0000256" key="6">
    <source>
        <dbReference type="SAM" id="Phobius"/>
    </source>
</evidence>
<feature type="transmembrane region" description="Helical" evidence="6">
    <location>
        <begin position="425"/>
        <end position="449"/>
    </location>
</feature>
<feature type="transmembrane region" description="Helical" evidence="6">
    <location>
        <begin position="775"/>
        <end position="795"/>
    </location>
</feature>
<keyword evidence="3 6" id="KW-0812">Transmembrane</keyword>
<dbReference type="Pfam" id="PF12704">
    <property type="entry name" value="MacB_PCD"/>
    <property type="match status" value="2"/>
</dbReference>
<feature type="transmembrane region" description="Helical" evidence="6">
    <location>
        <begin position="289"/>
        <end position="311"/>
    </location>
</feature>
<organism evidence="9 10">
    <name type="scientific">Flavobacterium agri</name>
    <dbReference type="NCBI Taxonomy" id="2743471"/>
    <lineage>
        <taxon>Bacteria</taxon>
        <taxon>Pseudomonadati</taxon>
        <taxon>Bacteroidota</taxon>
        <taxon>Flavobacteriia</taxon>
        <taxon>Flavobacteriales</taxon>
        <taxon>Flavobacteriaceae</taxon>
        <taxon>Flavobacterium</taxon>
    </lineage>
</organism>
<dbReference type="GO" id="GO:0005886">
    <property type="term" value="C:plasma membrane"/>
    <property type="evidence" value="ECO:0007669"/>
    <property type="project" value="UniProtKB-SubCell"/>
</dbReference>
<dbReference type="EMBL" id="JACBJI010000002">
    <property type="protein sequence ID" value="NYA70649.1"/>
    <property type="molecule type" value="Genomic_DNA"/>
</dbReference>
<evidence type="ECO:0000256" key="1">
    <source>
        <dbReference type="ARBA" id="ARBA00004651"/>
    </source>
</evidence>
<evidence type="ECO:0000256" key="5">
    <source>
        <dbReference type="ARBA" id="ARBA00023136"/>
    </source>
</evidence>
<dbReference type="GO" id="GO:0022857">
    <property type="term" value="F:transmembrane transporter activity"/>
    <property type="evidence" value="ECO:0007669"/>
    <property type="project" value="TreeGrafter"/>
</dbReference>
<feature type="domain" description="ABC3 transporter permease C-terminal" evidence="7">
    <location>
        <begin position="296"/>
        <end position="405"/>
    </location>
</feature>
<evidence type="ECO:0000256" key="2">
    <source>
        <dbReference type="ARBA" id="ARBA00022475"/>
    </source>
</evidence>
<keyword evidence="2" id="KW-1003">Cell membrane</keyword>
<evidence type="ECO:0000313" key="9">
    <source>
        <dbReference type="EMBL" id="NYA70649.1"/>
    </source>
</evidence>
<feature type="transmembrane region" description="Helical" evidence="6">
    <location>
        <begin position="336"/>
        <end position="361"/>
    </location>
</feature>
<dbReference type="InterPro" id="IPR003838">
    <property type="entry name" value="ABC3_permease_C"/>
</dbReference>
<evidence type="ECO:0000259" key="7">
    <source>
        <dbReference type="Pfam" id="PF02687"/>
    </source>
</evidence>
<proteinExistence type="predicted"/>